<evidence type="ECO:0000256" key="3">
    <source>
        <dbReference type="HAMAP-Rule" id="MF_00978"/>
    </source>
</evidence>
<keyword evidence="2 3" id="KW-0092">Biotin</keyword>
<dbReference type="SUPFAM" id="SSF46785">
    <property type="entry name" value="Winged helix' DNA-binding domain"/>
    <property type="match status" value="1"/>
</dbReference>
<dbReference type="EC" id="6.3.4.15" evidence="3"/>
<dbReference type="GO" id="GO:0016740">
    <property type="term" value="F:transferase activity"/>
    <property type="evidence" value="ECO:0007669"/>
    <property type="project" value="UniProtKB-ARBA"/>
</dbReference>
<name>A0A2K9P4S0_9FIRM</name>
<dbReference type="HAMAP" id="MF_00978">
    <property type="entry name" value="Bifunct_BirA"/>
    <property type="match status" value="1"/>
</dbReference>
<dbReference type="InterPro" id="IPR013196">
    <property type="entry name" value="HTH_11"/>
</dbReference>
<sequence>MEKRNTKAEVLEILLNSGETPVSGERLAENLGISRNAVWKAVTALKEDGYNISAKRNSGYILNKSNVLSVIEMKKHLNNPKIADSIEIHRLVSSTNNVAKEYALNDKTTDVRIFISEEQSGGKGRRGRSFYSPPGSGIYISFLFHPQIKAVDAVRLTTVTSVAVSKAIEKSTGLEPQIKWVNDVFFNGKKICGILTEALTDLETGMVDSVIIGIGVNVFGGGFPYELAKVAGALSDSEDCTDIDRNVIAAEIINQMLDFVRCDDGDCVIKDYIEDYKSRSMVLGERIKILNTGEFALVQDINESGALVLKLDSGESRILDSGEVSIRVSGTEK</sequence>
<dbReference type="InterPro" id="IPR003142">
    <property type="entry name" value="BPL_C"/>
</dbReference>
<dbReference type="NCBIfam" id="TIGR00121">
    <property type="entry name" value="birA_ligase"/>
    <property type="match status" value="1"/>
</dbReference>
<dbReference type="Pfam" id="PF08279">
    <property type="entry name" value="HTH_11"/>
    <property type="match status" value="1"/>
</dbReference>
<keyword evidence="3" id="KW-0067">ATP-binding</keyword>
<keyword evidence="3" id="KW-0805">Transcription regulation</keyword>
<comment type="function">
    <text evidence="3">Acts both as a biotin--[acetyl-CoA-carboxylase] ligase and a repressor.</text>
</comment>
<dbReference type="GO" id="GO:0009249">
    <property type="term" value="P:protein lipoylation"/>
    <property type="evidence" value="ECO:0007669"/>
    <property type="project" value="UniProtKB-ARBA"/>
</dbReference>
<comment type="caution">
    <text evidence="3">Lacks conserved residue(s) required for the propagation of feature annotation.</text>
</comment>
<reference evidence="5 6" key="1">
    <citation type="submission" date="2017-04" db="EMBL/GenBank/DDBJ databases">
        <title>Monoglobus pectinilyticus 14 draft genome.</title>
        <authorList>
            <person name="Kim C."/>
            <person name="Rosendale D.I."/>
            <person name="Kelly W.J."/>
            <person name="Tannock G.W."/>
            <person name="Patchett M.L."/>
            <person name="Jordens J.Z."/>
        </authorList>
    </citation>
    <scope>NUCLEOTIDE SEQUENCE [LARGE SCALE GENOMIC DNA]</scope>
    <source>
        <strain evidence="5 6">14</strain>
    </source>
</reference>
<feature type="domain" description="BPL/LPL catalytic" evidence="4">
    <location>
        <begin position="71"/>
        <end position="264"/>
    </location>
</feature>
<dbReference type="KEGG" id="mpec:B9O19_02114"/>
<dbReference type="Proteomes" id="UP000235589">
    <property type="component" value="Chromosome"/>
</dbReference>
<keyword evidence="3" id="KW-0547">Nucleotide-binding</keyword>
<dbReference type="OrthoDB" id="9807064at2"/>
<evidence type="ECO:0000313" key="6">
    <source>
        <dbReference type="Proteomes" id="UP000235589"/>
    </source>
</evidence>
<dbReference type="InterPro" id="IPR045864">
    <property type="entry name" value="aa-tRNA-synth_II/BPL/LPL"/>
</dbReference>
<evidence type="ECO:0000256" key="1">
    <source>
        <dbReference type="ARBA" id="ARBA00022598"/>
    </source>
</evidence>
<dbReference type="AlphaFoldDB" id="A0A2K9P4S0"/>
<keyword evidence="1 3" id="KW-0436">Ligase</keyword>
<feature type="binding site" evidence="3">
    <location>
        <position position="119"/>
    </location>
    <ligand>
        <name>biotin</name>
        <dbReference type="ChEBI" id="CHEBI:57586"/>
    </ligand>
</feature>
<comment type="catalytic activity">
    <reaction evidence="3">
        <text>biotin + L-lysyl-[protein] + ATP = N(6)-biotinyl-L-lysyl-[protein] + AMP + diphosphate + H(+)</text>
        <dbReference type="Rhea" id="RHEA:11756"/>
        <dbReference type="Rhea" id="RHEA-COMP:9752"/>
        <dbReference type="Rhea" id="RHEA-COMP:10505"/>
        <dbReference type="ChEBI" id="CHEBI:15378"/>
        <dbReference type="ChEBI" id="CHEBI:29969"/>
        <dbReference type="ChEBI" id="CHEBI:30616"/>
        <dbReference type="ChEBI" id="CHEBI:33019"/>
        <dbReference type="ChEBI" id="CHEBI:57586"/>
        <dbReference type="ChEBI" id="CHEBI:83144"/>
        <dbReference type="ChEBI" id="CHEBI:456215"/>
        <dbReference type="EC" id="6.3.4.15"/>
    </reaction>
</comment>
<dbReference type="Gene3D" id="2.30.30.100">
    <property type="match status" value="1"/>
</dbReference>
<dbReference type="Gene3D" id="3.30.930.10">
    <property type="entry name" value="Bira Bifunctional Protein, Domain 2"/>
    <property type="match status" value="1"/>
</dbReference>
<accession>A0A2K9P4S0</accession>
<evidence type="ECO:0000256" key="2">
    <source>
        <dbReference type="ARBA" id="ARBA00023267"/>
    </source>
</evidence>
<dbReference type="InterPro" id="IPR036390">
    <property type="entry name" value="WH_DNA-bd_sf"/>
</dbReference>
<dbReference type="GO" id="GO:0005524">
    <property type="term" value="F:ATP binding"/>
    <property type="evidence" value="ECO:0007669"/>
    <property type="project" value="UniProtKB-UniRule"/>
</dbReference>
<protein>
    <recommendedName>
        <fullName evidence="3">Bifunctional ligase/repressor BirA</fullName>
    </recommendedName>
    <alternativeName>
        <fullName evidence="3">Biotin--[acetyl-CoA-carboxylase] ligase</fullName>
        <ecNumber evidence="3">6.3.4.15</ecNumber>
    </alternativeName>
    <alternativeName>
        <fullName evidence="3">Biotin--protein ligase</fullName>
    </alternativeName>
    <alternativeName>
        <fullName evidence="3">Biotin-[acetyl-CoA carboxylase] synthetase</fullName>
    </alternativeName>
</protein>
<dbReference type="InterPro" id="IPR004408">
    <property type="entry name" value="Biotin_CoA_COase_ligase"/>
</dbReference>
<dbReference type="GO" id="GO:0005737">
    <property type="term" value="C:cytoplasm"/>
    <property type="evidence" value="ECO:0007669"/>
    <property type="project" value="TreeGrafter"/>
</dbReference>
<dbReference type="Pfam" id="PF02237">
    <property type="entry name" value="BPL_C"/>
    <property type="match status" value="1"/>
</dbReference>
<gene>
    <name evidence="3" type="primary">birA</name>
    <name evidence="5" type="ORF">B9O19_02114</name>
</gene>
<feature type="DNA-binding region" description="H-T-H motif" evidence="3">
    <location>
        <begin position="24"/>
        <end position="43"/>
    </location>
</feature>
<dbReference type="EMBL" id="CP020991">
    <property type="protein sequence ID" value="AUO20256.1"/>
    <property type="molecule type" value="Genomic_DNA"/>
</dbReference>
<dbReference type="GO" id="GO:0004077">
    <property type="term" value="F:biotin--[biotin carboxyl-carrier protein] ligase activity"/>
    <property type="evidence" value="ECO:0007669"/>
    <property type="project" value="UniProtKB-UniRule"/>
</dbReference>
<dbReference type="CDD" id="cd16442">
    <property type="entry name" value="BPL"/>
    <property type="match status" value="1"/>
</dbReference>
<dbReference type="PANTHER" id="PTHR12835:SF5">
    <property type="entry name" value="BIOTIN--PROTEIN LIGASE"/>
    <property type="match status" value="1"/>
</dbReference>
<dbReference type="PROSITE" id="PS51733">
    <property type="entry name" value="BPL_LPL_CATALYTIC"/>
    <property type="match status" value="1"/>
</dbReference>
<dbReference type="GeneID" id="98063487"/>
<keyword evidence="6" id="KW-1185">Reference proteome</keyword>
<dbReference type="RefSeq" id="WP_158648988.1">
    <property type="nucleotide sequence ID" value="NZ_CP020991.1"/>
</dbReference>
<feature type="binding site" evidence="3">
    <location>
        <position position="190"/>
    </location>
    <ligand>
        <name>biotin</name>
        <dbReference type="ChEBI" id="CHEBI:57586"/>
    </ligand>
</feature>
<dbReference type="InterPro" id="IPR030855">
    <property type="entry name" value="Bifunct_BirA"/>
</dbReference>
<evidence type="ECO:0000259" key="4">
    <source>
        <dbReference type="PROSITE" id="PS51733"/>
    </source>
</evidence>
<keyword evidence="3" id="KW-0678">Repressor</keyword>
<dbReference type="InterPro" id="IPR036388">
    <property type="entry name" value="WH-like_DNA-bd_sf"/>
</dbReference>
<dbReference type="Gene3D" id="1.10.10.10">
    <property type="entry name" value="Winged helix-like DNA-binding domain superfamily/Winged helix DNA-binding domain"/>
    <property type="match status" value="1"/>
</dbReference>
<dbReference type="InterPro" id="IPR004143">
    <property type="entry name" value="BPL_LPL_catalytic"/>
</dbReference>
<dbReference type="PANTHER" id="PTHR12835">
    <property type="entry name" value="BIOTIN PROTEIN LIGASE"/>
    <property type="match status" value="1"/>
</dbReference>
<organism evidence="5 6">
    <name type="scientific">Monoglobus pectinilyticus</name>
    <dbReference type="NCBI Taxonomy" id="1981510"/>
    <lineage>
        <taxon>Bacteria</taxon>
        <taxon>Bacillati</taxon>
        <taxon>Bacillota</taxon>
        <taxon>Clostridia</taxon>
        <taxon>Monoglobales</taxon>
        <taxon>Monoglobaceae</taxon>
        <taxon>Monoglobus</taxon>
    </lineage>
</organism>
<keyword evidence="3" id="KW-0238">DNA-binding</keyword>
<proteinExistence type="inferred from homology"/>
<evidence type="ECO:0000313" key="5">
    <source>
        <dbReference type="EMBL" id="AUO20256.1"/>
    </source>
</evidence>
<feature type="binding site" evidence="3">
    <location>
        <begin position="94"/>
        <end position="96"/>
    </location>
    <ligand>
        <name>biotin</name>
        <dbReference type="ChEBI" id="CHEBI:57586"/>
    </ligand>
</feature>
<comment type="similarity">
    <text evidence="3">Belongs to the biotin--protein ligase family.</text>
</comment>
<keyword evidence="3" id="KW-0804">Transcription</keyword>
<dbReference type="GO" id="GO:0006355">
    <property type="term" value="P:regulation of DNA-templated transcription"/>
    <property type="evidence" value="ECO:0007669"/>
    <property type="project" value="UniProtKB-UniRule"/>
</dbReference>
<dbReference type="SUPFAM" id="SSF55681">
    <property type="entry name" value="Class II aaRS and biotin synthetases"/>
    <property type="match status" value="1"/>
</dbReference>
<dbReference type="GO" id="GO:0003677">
    <property type="term" value="F:DNA binding"/>
    <property type="evidence" value="ECO:0007669"/>
    <property type="project" value="UniProtKB-UniRule"/>
</dbReference>
<dbReference type="Pfam" id="PF03099">
    <property type="entry name" value="BPL_LplA_LipB"/>
    <property type="match status" value="1"/>
</dbReference>